<comment type="pathway">
    <text evidence="4">Nucleotide-sugar biosynthesis; ADP-L-glycero-beta-D-manno-heptose biosynthesis; ADP-L-glycero-beta-D-manno-heptose from D-glycero-beta-D-manno-heptose 7-phosphate: step 4/4.</text>
</comment>
<evidence type="ECO:0000256" key="2">
    <source>
        <dbReference type="ARBA" id="ARBA00023235"/>
    </source>
</evidence>
<dbReference type="KEGG" id="dej:AWY79_05270"/>
<keyword evidence="2 4" id="KW-0413">Isomerase</keyword>
<evidence type="ECO:0000313" key="8">
    <source>
        <dbReference type="Proteomes" id="UP000055611"/>
    </source>
</evidence>
<dbReference type="SUPFAM" id="SSF51735">
    <property type="entry name" value="NAD(P)-binding Rossmann-fold domains"/>
    <property type="match status" value="1"/>
</dbReference>
<dbReference type="PANTHER" id="PTHR43103:SF3">
    <property type="entry name" value="ADP-L-GLYCERO-D-MANNO-HEPTOSE-6-EPIMERASE"/>
    <property type="match status" value="1"/>
</dbReference>
<feature type="binding site" evidence="4">
    <location>
        <position position="53"/>
    </location>
    <ligand>
        <name>NADP(+)</name>
        <dbReference type="ChEBI" id="CHEBI:58349"/>
    </ligand>
</feature>
<dbReference type="RefSeq" id="WP_066801258.1">
    <property type="nucleotide sequence ID" value="NZ_CP014206.1"/>
</dbReference>
<feature type="binding site" evidence="4">
    <location>
        <position position="147"/>
    </location>
    <ligand>
        <name>NADP(+)</name>
        <dbReference type="ChEBI" id="CHEBI:58349"/>
    </ligand>
</feature>
<dbReference type="Gene3D" id="3.90.25.10">
    <property type="entry name" value="UDP-galactose 4-epimerase, domain 1"/>
    <property type="match status" value="1"/>
</dbReference>
<comment type="domain">
    <text evidence="4">Contains a large N-terminal NADP-binding domain, and a smaller C-terminal substrate-binding domain.</text>
</comment>
<dbReference type="OrthoDB" id="9803010at2"/>
<feature type="binding site" evidence="4">
    <location>
        <position position="92"/>
    </location>
    <ligand>
        <name>NADP(+)</name>
        <dbReference type="ChEBI" id="CHEBI:58349"/>
    </ligand>
</feature>
<feature type="binding site" evidence="4">
    <location>
        <position position="181"/>
    </location>
    <ligand>
        <name>substrate</name>
    </ligand>
</feature>
<evidence type="ECO:0000256" key="3">
    <source>
        <dbReference type="ARBA" id="ARBA00023277"/>
    </source>
</evidence>
<feature type="binding site" evidence="4">
    <location>
        <position position="188"/>
    </location>
    <ligand>
        <name>substrate</name>
    </ligand>
</feature>
<evidence type="ECO:0000256" key="4">
    <source>
        <dbReference type="HAMAP-Rule" id="MF_01601"/>
    </source>
</evidence>
<comment type="cofactor">
    <cofactor evidence="4">
        <name>NADP(+)</name>
        <dbReference type="ChEBI" id="CHEBI:58349"/>
    </cofactor>
    <text evidence="4">Binds 1 NADP(+) per subunit.</text>
</comment>
<dbReference type="AlphaFoldDB" id="A0A126QLA6"/>
<feature type="binding site" evidence="4">
    <location>
        <position position="38"/>
    </location>
    <ligand>
        <name>NADP(+)</name>
        <dbReference type="ChEBI" id="CHEBI:58349"/>
    </ligand>
</feature>
<dbReference type="EMBL" id="CP014206">
    <property type="protein sequence ID" value="AMK10569.1"/>
    <property type="molecule type" value="Genomic_DNA"/>
</dbReference>
<feature type="binding site" evidence="4">
    <location>
        <position position="216"/>
    </location>
    <ligand>
        <name>substrate</name>
    </ligand>
</feature>
<feature type="binding site" evidence="4">
    <location>
        <begin position="202"/>
        <end position="205"/>
    </location>
    <ligand>
        <name>substrate</name>
    </ligand>
</feature>
<name>A0A126QLA6_9BACT</name>
<evidence type="ECO:0000313" key="7">
    <source>
        <dbReference type="EMBL" id="TDT89026.1"/>
    </source>
</evidence>
<dbReference type="Pfam" id="PF01370">
    <property type="entry name" value="Epimerase"/>
    <property type="match status" value="1"/>
</dbReference>
<feature type="binding site" evidence="4">
    <location>
        <begin position="75"/>
        <end position="79"/>
    </location>
    <ligand>
        <name>NADP(+)</name>
        <dbReference type="ChEBI" id="CHEBI:58349"/>
    </ligand>
</feature>
<feature type="binding site" evidence="4">
    <location>
        <position position="179"/>
    </location>
    <ligand>
        <name>NADP(+)</name>
        <dbReference type="ChEBI" id="CHEBI:58349"/>
    </ligand>
</feature>
<dbReference type="CDD" id="cd05248">
    <property type="entry name" value="ADP_GME_SDR_e"/>
    <property type="match status" value="1"/>
</dbReference>
<gene>
    <name evidence="4" type="primary">hldD</name>
    <name evidence="6" type="ORF">AWY79_05270</name>
    <name evidence="7" type="ORF">EDC59_10419</name>
</gene>
<dbReference type="EMBL" id="SOBK01000004">
    <property type="protein sequence ID" value="TDT89026.1"/>
    <property type="molecule type" value="Genomic_DNA"/>
</dbReference>
<dbReference type="Gene3D" id="3.40.50.720">
    <property type="entry name" value="NAD(P)-binding Rossmann-like Domain"/>
    <property type="match status" value="1"/>
</dbReference>
<dbReference type="Proteomes" id="UP000295506">
    <property type="component" value="Unassembled WGS sequence"/>
</dbReference>
<dbReference type="InterPro" id="IPR011912">
    <property type="entry name" value="Heptose_epim"/>
</dbReference>
<feature type="active site" description="Proton acceptor" evidence="4">
    <location>
        <position position="179"/>
    </location>
</feature>
<keyword evidence="1 4" id="KW-0521">NADP</keyword>
<reference evidence="7 9" key="2">
    <citation type="submission" date="2019-03" db="EMBL/GenBank/DDBJ databases">
        <title>Genomic Encyclopedia of Type Strains, Phase IV (KMG-IV): sequencing the most valuable type-strain genomes for metagenomic binning, comparative biology and taxonomic classification.</title>
        <authorList>
            <person name="Goeker M."/>
        </authorList>
    </citation>
    <scope>NUCLEOTIDE SEQUENCE [LARGE SCALE GENOMIC DNA]</scope>
    <source>
        <strain evidence="7 9">DSM 101483</strain>
    </source>
</reference>
<accession>A0A126QLA6</accession>
<evidence type="ECO:0000256" key="1">
    <source>
        <dbReference type="ARBA" id="ARBA00022857"/>
    </source>
</evidence>
<dbReference type="GO" id="GO:0005975">
    <property type="term" value="P:carbohydrate metabolic process"/>
    <property type="evidence" value="ECO:0007669"/>
    <property type="project" value="UniProtKB-UniRule"/>
</dbReference>
<evidence type="ECO:0000313" key="9">
    <source>
        <dbReference type="Proteomes" id="UP000295506"/>
    </source>
</evidence>
<dbReference type="EC" id="5.1.3.20" evidence="4"/>
<proteinExistence type="inferred from homology"/>
<feature type="domain" description="NAD-dependent epimerase/dehydratase" evidence="5">
    <location>
        <begin position="3"/>
        <end position="244"/>
    </location>
</feature>
<keyword evidence="8" id="KW-1185">Reference proteome</keyword>
<feature type="binding site" evidence="4">
    <location>
        <begin position="31"/>
        <end position="32"/>
    </location>
    <ligand>
        <name>NADP(+)</name>
        <dbReference type="ChEBI" id="CHEBI:58349"/>
    </ligand>
</feature>
<comment type="catalytic activity">
    <reaction evidence="4">
        <text>ADP-D-glycero-beta-D-manno-heptose = ADP-L-glycero-beta-D-manno-heptose</text>
        <dbReference type="Rhea" id="RHEA:17577"/>
        <dbReference type="ChEBI" id="CHEBI:59967"/>
        <dbReference type="ChEBI" id="CHEBI:61506"/>
        <dbReference type="EC" id="5.1.3.20"/>
    </reaction>
</comment>
<evidence type="ECO:0000259" key="5">
    <source>
        <dbReference type="Pfam" id="PF01370"/>
    </source>
</evidence>
<feature type="binding site" evidence="4">
    <location>
        <begin position="10"/>
        <end position="11"/>
    </location>
    <ligand>
        <name>NADP(+)</name>
        <dbReference type="ChEBI" id="CHEBI:58349"/>
    </ligand>
</feature>
<comment type="subunit">
    <text evidence="4">Homopentamer.</text>
</comment>
<comment type="function">
    <text evidence="4">Catalyzes the interconversion between ADP-D-glycero-beta-D-manno-heptose and ADP-L-glycero-beta-D-manno-heptose via an epimerization at carbon 6 of the heptose.</text>
</comment>
<keyword evidence="3 4" id="KW-0119">Carbohydrate metabolism</keyword>
<dbReference type="NCBIfam" id="TIGR02197">
    <property type="entry name" value="heptose_epim"/>
    <property type="match status" value="1"/>
</dbReference>
<sequence>MYIVTGGAGFIGSAMVWKLNTMGIDDILVVDNLSTSEKWNNLVGLKYQDYLHRDQFLKFILEGDDPFETDAVVHMGACSSTTELNADFLMENNYRFTQYVCRFCMEHGARFVNASSAATYGNGECGFDDNHDGIDRLRPLNMYGYSKQLFDLWAKDAGILDQIVSLKFFNVFGPNEYHKDDMRSVICKAHSQILETGKLKLFKSYRPEYPDGGQKRDFVYIKDCVDIMAWFLENRDKGGIFNIGTGTARTWNDLANAVFAAMDREPVIEYIPMPETIRDKYQYFTQANMDKLKAAGCPVEMTSLEDGAADYVRNYLDKDDRYLRSR</sequence>
<feature type="binding site" evidence="4">
    <location>
        <position position="281"/>
    </location>
    <ligand>
        <name>substrate</name>
    </ligand>
</feature>
<feature type="binding site" evidence="4">
    <location>
        <position position="171"/>
    </location>
    <ligand>
        <name>NADP(+)</name>
        <dbReference type="ChEBI" id="CHEBI:58349"/>
    </ligand>
</feature>
<dbReference type="PANTHER" id="PTHR43103">
    <property type="entry name" value="NUCLEOSIDE-DIPHOSPHATE-SUGAR EPIMERASE"/>
    <property type="match status" value="1"/>
</dbReference>
<dbReference type="GO" id="GO:0050661">
    <property type="term" value="F:NADP binding"/>
    <property type="evidence" value="ECO:0007669"/>
    <property type="project" value="InterPro"/>
</dbReference>
<dbReference type="InterPro" id="IPR001509">
    <property type="entry name" value="Epimerase_deHydtase"/>
</dbReference>
<reference evidence="6 8" key="1">
    <citation type="journal article" date="2016" name="Front. Microbiol.">
        <title>Genome Sequence of the Piezophilic, Mesophilic Sulfate-Reducing Bacterium Desulfovibrio indicus J2T.</title>
        <authorList>
            <person name="Cao J."/>
            <person name="Maignien L."/>
            <person name="Shao Z."/>
            <person name="Alain K."/>
            <person name="Jebbar M."/>
        </authorList>
    </citation>
    <scope>NUCLEOTIDE SEQUENCE [LARGE SCALE GENOMIC DNA]</scope>
    <source>
        <strain evidence="6 8">J2</strain>
    </source>
</reference>
<dbReference type="HAMAP" id="MF_01601">
    <property type="entry name" value="Heptose_epimerase"/>
    <property type="match status" value="1"/>
</dbReference>
<dbReference type="GO" id="GO:0008712">
    <property type="term" value="F:ADP-glyceromanno-heptose 6-epimerase activity"/>
    <property type="evidence" value="ECO:0007669"/>
    <property type="project" value="UniProtKB-UniRule"/>
</dbReference>
<organism evidence="7 9">
    <name type="scientific">Pseudodesulfovibrio indicus</name>
    <dbReference type="NCBI Taxonomy" id="1716143"/>
    <lineage>
        <taxon>Bacteria</taxon>
        <taxon>Pseudomonadati</taxon>
        <taxon>Thermodesulfobacteriota</taxon>
        <taxon>Desulfovibrionia</taxon>
        <taxon>Desulfovibrionales</taxon>
        <taxon>Desulfovibrionaceae</taxon>
    </lineage>
</organism>
<protein>
    <recommendedName>
        <fullName evidence="4">ADP-L-glycero-D-manno-heptose-6-epimerase</fullName>
        <ecNumber evidence="4">5.1.3.20</ecNumber>
    </recommendedName>
    <alternativeName>
        <fullName evidence="4">ADP-L-glycero-beta-D-manno-heptose-6-epimerase</fullName>
        <shortName evidence="4">ADP-glyceromanno-heptose 6-epimerase</shortName>
        <shortName evidence="4">ADP-hep 6-epimerase</shortName>
        <shortName evidence="4">AGME</shortName>
    </alternativeName>
</protein>
<dbReference type="GO" id="GO:0097171">
    <property type="term" value="P:ADP-L-glycero-beta-D-manno-heptose biosynthetic process"/>
    <property type="evidence" value="ECO:0007669"/>
    <property type="project" value="UniProtKB-UniPathway"/>
</dbReference>
<comment type="similarity">
    <text evidence="4">Belongs to the NAD(P)-dependent epimerase/dehydratase family. HldD subfamily.</text>
</comment>
<feature type="active site" description="Proton acceptor" evidence="4">
    <location>
        <position position="143"/>
    </location>
</feature>
<dbReference type="Proteomes" id="UP000055611">
    <property type="component" value="Chromosome"/>
</dbReference>
<feature type="binding site" evidence="4">
    <location>
        <position position="170"/>
    </location>
    <ligand>
        <name>substrate</name>
    </ligand>
</feature>
<evidence type="ECO:0000313" key="6">
    <source>
        <dbReference type="EMBL" id="AMK10569.1"/>
    </source>
</evidence>
<dbReference type="InterPro" id="IPR036291">
    <property type="entry name" value="NAD(P)-bd_dom_sf"/>
</dbReference>